<accession>A0A917EQ04</accession>
<dbReference type="InterPro" id="IPR045179">
    <property type="entry name" value="YgfZ/GcvT"/>
</dbReference>
<reference evidence="4" key="2">
    <citation type="submission" date="2020-09" db="EMBL/GenBank/DDBJ databases">
        <authorList>
            <person name="Sun Q."/>
            <person name="Zhou Y."/>
        </authorList>
    </citation>
    <scope>NUCLEOTIDE SEQUENCE</scope>
    <source>
        <strain evidence="4">CGMCC 1.15388</strain>
    </source>
</reference>
<keyword evidence="1" id="KW-0809">Transit peptide</keyword>
<feature type="region of interest" description="Disordered" evidence="2">
    <location>
        <begin position="1"/>
        <end position="39"/>
    </location>
</feature>
<dbReference type="InterPro" id="IPR017703">
    <property type="entry name" value="YgfZ/GCV_T_CS"/>
</dbReference>
<dbReference type="PANTHER" id="PTHR22602:SF0">
    <property type="entry name" value="TRANSFERASE CAF17, MITOCHONDRIAL-RELATED"/>
    <property type="match status" value="1"/>
</dbReference>
<dbReference type="EMBL" id="BMIS01000006">
    <property type="protein sequence ID" value="GGE69271.1"/>
    <property type="molecule type" value="Genomic_DNA"/>
</dbReference>
<dbReference type="InterPro" id="IPR027266">
    <property type="entry name" value="TrmE/GcvT-like"/>
</dbReference>
<feature type="compositionally biased region" description="Basic and acidic residues" evidence="2">
    <location>
        <begin position="30"/>
        <end position="39"/>
    </location>
</feature>
<comment type="caution">
    <text evidence="4">The sequence shown here is derived from an EMBL/GenBank/DDBJ whole genome shotgun (WGS) entry which is preliminary data.</text>
</comment>
<evidence type="ECO:0000256" key="2">
    <source>
        <dbReference type="SAM" id="MobiDB-lite"/>
    </source>
</evidence>
<sequence length="417" mass="44571">MTEYSSPLLQRPGAVADSGDDAGLAAHYGDPTKEQRTLDRGRAAVDLSNRSVVTVTGPDRLSWLTTLSSQKVDGLKPGESSELLLLDISGRIEHDAVITDDGETAWLITENTHGGVLAEWLDAMKFMLRVEITDRTDDYAVLGSVQPLPEELPDAVSAAARWEDPWPQLGPGAASYAAVEETGHPGADWSWHLTVIPRESLAAVVEGLEAQDWTLAGTFAAEALRVAAWRPRLAREVDEKAIPHELDLIRTAVHLSKGCYKGQETVARVHNLGHPPRRLVFLHLDGSEHTLPAVGAEVLAPKEPTADAEALAAERAVGVVTSAVRHHEMGPIALALVKRRVDPEAGLVVRDAVASAAEPQEGAEEASAEGLAEEAPAPTFYAAAQELIVRPDAGKTVGRPQGDFVRAPRRPSGTGTR</sequence>
<proteinExistence type="predicted"/>
<keyword evidence="5" id="KW-1185">Reference proteome</keyword>
<dbReference type="PANTHER" id="PTHR22602">
    <property type="entry name" value="TRANSFERASE CAF17, MITOCHONDRIAL-RELATED"/>
    <property type="match status" value="1"/>
</dbReference>
<evidence type="ECO:0000313" key="5">
    <source>
        <dbReference type="Proteomes" id="UP000633136"/>
    </source>
</evidence>
<dbReference type="AlphaFoldDB" id="A0A917EQ04"/>
<gene>
    <name evidence="4" type="ORF">GCM10011401_15810</name>
</gene>
<protein>
    <submittedName>
        <fullName evidence="4">Folate-binding protein</fullName>
    </submittedName>
</protein>
<name>A0A917EQ04_9MICC</name>
<dbReference type="NCBIfam" id="TIGR03317">
    <property type="entry name" value="ygfZ_signature"/>
    <property type="match status" value="1"/>
</dbReference>
<reference evidence="4" key="1">
    <citation type="journal article" date="2014" name="Int. J. Syst. Evol. Microbiol.">
        <title>Complete genome sequence of Corynebacterium casei LMG S-19264T (=DSM 44701T), isolated from a smear-ripened cheese.</title>
        <authorList>
            <consortium name="US DOE Joint Genome Institute (JGI-PGF)"/>
            <person name="Walter F."/>
            <person name="Albersmeier A."/>
            <person name="Kalinowski J."/>
            <person name="Ruckert C."/>
        </authorList>
    </citation>
    <scope>NUCLEOTIDE SEQUENCE</scope>
    <source>
        <strain evidence="4">CGMCC 1.15388</strain>
    </source>
</reference>
<dbReference type="Gene3D" id="3.30.1360.120">
    <property type="entry name" value="Probable tRNA modification gtpase trme, domain 1"/>
    <property type="match status" value="1"/>
</dbReference>
<dbReference type="Pfam" id="PF01571">
    <property type="entry name" value="GCV_T"/>
    <property type="match status" value="1"/>
</dbReference>
<dbReference type="InterPro" id="IPR006222">
    <property type="entry name" value="GCVT_N"/>
</dbReference>
<dbReference type="SUPFAM" id="SSF103025">
    <property type="entry name" value="Folate-binding domain"/>
    <property type="match status" value="1"/>
</dbReference>
<evidence type="ECO:0000313" key="4">
    <source>
        <dbReference type="EMBL" id="GGE69271.1"/>
    </source>
</evidence>
<feature type="domain" description="GCVT N-terminal" evidence="3">
    <location>
        <begin position="33"/>
        <end position="250"/>
    </location>
</feature>
<dbReference type="GO" id="GO:0016226">
    <property type="term" value="P:iron-sulfur cluster assembly"/>
    <property type="evidence" value="ECO:0007669"/>
    <property type="project" value="TreeGrafter"/>
</dbReference>
<evidence type="ECO:0000259" key="3">
    <source>
        <dbReference type="Pfam" id="PF01571"/>
    </source>
</evidence>
<dbReference type="RefSeq" id="WP_229658897.1">
    <property type="nucleotide sequence ID" value="NZ_BMIS01000006.1"/>
</dbReference>
<evidence type="ECO:0000256" key="1">
    <source>
        <dbReference type="ARBA" id="ARBA00022946"/>
    </source>
</evidence>
<feature type="region of interest" description="Disordered" evidence="2">
    <location>
        <begin position="392"/>
        <end position="417"/>
    </location>
</feature>
<dbReference type="Proteomes" id="UP000633136">
    <property type="component" value="Unassembled WGS sequence"/>
</dbReference>
<organism evidence="4 5">
    <name type="scientific">Nesterenkonia cremea</name>
    <dbReference type="NCBI Taxonomy" id="1882340"/>
    <lineage>
        <taxon>Bacteria</taxon>
        <taxon>Bacillati</taxon>
        <taxon>Actinomycetota</taxon>
        <taxon>Actinomycetes</taxon>
        <taxon>Micrococcales</taxon>
        <taxon>Micrococcaceae</taxon>
        <taxon>Nesterenkonia</taxon>
    </lineage>
</organism>